<comment type="similarity">
    <text evidence="1 5">Belongs to the CoaE family.</text>
</comment>
<dbReference type="AlphaFoldDB" id="V5S9K9"/>
<dbReference type="GO" id="GO:0005737">
    <property type="term" value="C:cytoplasm"/>
    <property type="evidence" value="ECO:0007669"/>
    <property type="project" value="UniProtKB-SubCell"/>
</dbReference>
<feature type="binding site" evidence="5">
    <location>
        <begin position="11"/>
        <end position="16"/>
    </location>
    <ligand>
        <name>ATP</name>
        <dbReference type="ChEBI" id="CHEBI:30616"/>
    </ligand>
</feature>
<dbReference type="STRING" id="1029756.W911_01855"/>
<keyword evidence="5" id="KW-0808">Transferase</keyword>
<dbReference type="RefSeq" id="WP_023785803.1">
    <property type="nucleotide sequence ID" value="NC_022997.1"/>
</dbReference>
<dbReference type="HOGENOM" id="CLU_057180_3_0_5"/>
<sequence>MIVVGLTGSIGMGKSTIADMFRRRGIPVFDADAEVHRLYTGEVTAAVEAAFPGTTEDGRVDRVRLAAALNNDETRFRKLEAIVHPLVRASERRFLHTAHESHAATAVLEVPLLFETGRDKQVDAVVVVSAPADVQRARVLARPGMTPEKLDGLLARQTPDEEKRQRADFVVDTGGTLADSEAQVDAILDSLKSKPAEAYARHWQDL</sequence>
<keyword evidence="8" id="KW-1185">Reference proteome</keyword>
<dbReference type="SUPFAM" id="SSF52540">
    <property type="entry name" value="P-loop containing nucleoside triphosphate hydrolases"/>
    <property type="match status" value="1"/>
</dbReference>
<comment type="pathway">
    <text evidence="5">Cofactor biosynthesis; coenzyme A biosynthesis; CoA from (R)-pantothenate: step 5/5.</text>
</comment>
<evidence type="ECO:0000256" key="3">
    <source>
        <dbReference type="ARBA" id="ARBA00022840"/>
    </source>
</evidence>
<evidence type="ECO:0000256" key="4">
    <source>
        <dbReference type="ARBA" id="ARBA00022993"/>
    </source>
</evidence>
<dbReference type="EMBL" id="CP006912">
    <property type="protein sequence ID" value="AHB47426.1"/>
    <property type="molecule type" value="Genomic_DNA"/>
</dbReference>
<evidence type="ECO:0000256" key="6">
    <source>
        <dbReference type="NCBIfam" id="TIGR00152"/>
    </source>
</evidence>
<organism evidence="7 8">
    <name type="scientific">Hyphomicrobium nitrativorans NL23</name>
    <dbReference type="NCBI Taxonomy" id="1029756"/>
    <lineage>
        <taxon>Bacteria</taxon>
        <taxon>Pseudomonadati</taxon>
        <taxon>Pseudomonadota</taxon>
        <taxon>Alphaproteobacteria</taxon>
        <taxon>Hyphomicrobiales</taxon>
        <taxon>Hyphomicrobiaceae</taxon>
        <taxon>Hyphomicrobium</taxon>
    </lineage>
</organism>
<dbReference type="InterPro" id="IPR027417">
    <property type="entry name" value="P-loop_NTPase"/>
</dbReference>
<keyword evidence="5" id="KW-0963">Cytoplasm</keyword>
<comment type="subcellular location">
    <subcellularLocation>
        <location evidence="5">Cytoplasm</location>
    </subcellularLocation>
</comment>
<dbReference type="Pfam" id="PF01121">
    <property type="entry name" value="CoaE"/>
    <property type="match status" value="1"/>
</dbReference>
<keyword evidence="5 7" id="KW-0418">Kinase</keyword>
<dbReference type="PATRIC" id="fig|1029756.8.peg.394"/>
<keyword evidence="3 5" id="KW-0067">ATP-binding</keyword>
<dbReference type="HAMAP" id="MF_00376">
    <property type="entry name" value="Dephospho_CoA_kinase"/>
    <property type="match status" value="1"/>
</dbReference>
<dbReference type="PANTHER" id="PTHR10695">
    <property type="entry name" value="DEPHOSPHO-COA KINASE-RELATED"/>
    <property type="match status" value="1"/>
</dbReference>
<dbReference type="InterPro" id="IPR001977">
    <property type="entry name" value="Depp_CoAkinase"/>
</dbReference>
<gene>
    <name evidence="5" type="primary">coaE</name>
    <name evidence="7" type="ORF">W911_01855</name>
</gene>
<dbReference type="NCBIfam" id="TIGR00152">
    <property type="entry name" value="dephospho-CoA kinase"/>
    <property type="match status" value="1"/>
</dbReference>
<dbReference type="Proteomes" id="UP000018542">
    <property type="component" value="Chromosome"/>
</dbReference>
<dbReference type="UniPathway" id="UPA00241">
    <property type="reaction ID" value="UER00356"/>
</dbReference>
<dbReference type="Gene3D" id="3.40.50.300">
    <property type="entry name" value="P-loop containing nucleotide triphosphate hydrolases"/>
    <property type="match status" value="1"/>
</dbReference>
<evidence type="ECO:0000256" key="2">
    <source>
        <dbReference type="ARBA" id="ARBA00022741"/>
    </source>
</evidence>
<keyword evidence="2 5" id="KW-0547">Nucleotide-binding</keyword>
<proteinExistence type="inferred from homology"/>
<dbReference type="PROSITE" id="PS51219">
    <property type="entry name" value="DPCK"/>
    <property type="match status" value="1"/>
</dbReference>
<evidence type="ECO:0000313" key="8">
    <source>
        <dbReference type="Proteomes" id="UP000018542"/>
    </source>
</evidence>
<accession>V5S9K9</accession>
<evidence type="ECO:0000256" key="1">
    <source>
        <dbReference type="ARBA" id="ARBA00009018"/>
    </source>
</evidence>
<dbReference type="KEGG" id="hni:W911_01855"/>
<comment type="catalytic activity">
    <reaction evidence="5">
        <text>3'-dephospho-CoA + ATP = ADP + CoA + H(+)</text>
        <dbReference type="Rhea" id="RHEA:18245"/>
        <dbReference type="ChEBI" id="CHEBI:15378"/>
        <dbReference type="ChEBI" id="CHEBI:30616"/>
        <dbReference type="ChEBI" id="CHEBI:57287"/>
        <dbReference type="ChEBI" id="CHEBI:57328"/>
        <dbReference type="ChEBI" id="CHEBI:456216"/>
        <dbReference type="EC" id="2.7.1.24"/>
    </reaction>
</comment>
<evidence type="ECO:0000313" key="7">
    <source>
        <dbReference type="EMBL" id="AHB47426.1"/>
    </source>
</evidence>
<dbReference type="PANTHER" id="PTHR10695:SF46">
    <property type="entry name" value="BIFUNCTIONAL COENZYME A SYNTHASE-RELATED"/>
    <property type="match status" value="1"/>
</dbReference>
<dbReference type="GO" id="GO:0005524">
    <property type="term" value="F:ATP binding"/>
    <property type="evidence" value="ECO:0007669"/>
    <property type="project" value="UniProtKB-UniRule"/>
</dbReference>
<comment type="function">
    <text evidence="5">Catalyzes the phosphorylation of the 3'-hydroxyl group of dephosphocoenzyme A to form coenzyme A.</text>
</comment>
<dbReference type="GO" id="GO:0004140">
    <property type="term" value="F:dephospho-CoA kinase activity"/>
    <property type="evidence" value="ECO:0007669"/>
    <property type="project" value="UniProtKB-UniRule"/>
</dbReference>
<dbReference type="EC" id="2.7.1.24" evidence="5 6"/>
<dbReference type="OrthoDB" id="9812943at2"/>
<protein>
    <recommendedName>
        <fullName evidence="5 6">Dephospho-CoA kinase</fullName>
        <ecNumber evidence="5 6">2.7.1.24</ecNumber>
    </recommendedName>
    <alternativeName>
        <fullName evidence="5">Dephosphocoenzyme A kinase</fullName>
    </alternativeName>
</protein>
<keyword evidence="4 5" id="KW-0173">Coenzyme A biosynthesis</keyword>
<dbReference type="CDD" id="cd02022">
    <property type="entry name" value="DPCK"/>
    <property type="match status" value="1"/>
</dbReference>
<evidence type="ECO:0000256" key="5">
    <source>
        <dbReference type="HAMAP-Rule" id="MF_00376"/>
    </source>
</evidence>
<reference evidence="7 8" key="1">
    <citation type="journal article" date="2014" name="Genome Announc.">
        <title>Complete Genome Sequence of Hyphomicrobium nitrativorans Strain NL23, a Denitrifying Bacterium Isolated from Biofilm of a Methanol-Fed Denitrification System Treating Seawater at the Montreal Biodome.</title>
        <authorList>
            <person name="Martineau C."/>
            <person name="Villeneuve C."/>
            <person name="Mauffrey F."/>
            <person name="Villemur R."/>
        </authorList>
    </citation>
    <scope>NUCLEOTIDE SEQUENCE [LARGE SCALE GENOMIC DNA]</scope>
    <source>
        <strain evidence="7">NL23</strain>
    </source>
</reference>
<dbReference type="GO" id="GO:0015937">
    <property type="term" value="P:coenzyme A biosynthetic process"/>
    <property type="evidence" value="ECO:0007669"/>
    <property type="project" value="UniProtKB-UniRule"/>
</dbReference>
<name>V5S9K9_9HYPH</name>